<dbReference type="GO" id="GO:0044281">
    <property type="term" value="P:small molecule metabolic process"/>
    <property type="evidence" value="ECO:0007669"/>
    <property type="project" value="UniProtKB-ARBA"/>
</dbReference>
<feature type="domain" description="Fumarylacetoacetase-like C-terminal" evidence="3">
    <location>
        <begin position="69"/>
        <end position="273"/>
    </location>
</feature>
<dbReference type="GO" id="GO:0047621">
    <property type="term" value="F:acylpyruvate hydrolase activity"/>
    <property type="evidence" value="ECO:0007669"/>
    <property type="project" value="UniProtKB-EC"/>
</dbReference>
<gene>
    <name evidence="4" type="ORF">H4687_007732</name>
</gene>
<keyword evidence="4" id="KW-0670">Pyruvate</keyword>
<comment type="similarity">
    <text evidence="1">Belongs to the FAH family.</text>
</comment>
<dbReference type="PANTHER" id="PTHR42796">
    <property type="entry name" value="FUMARYLACETOACETATE HYDROLASE DOMAIN-CONTAINING PROTEIN 2A-RELATED"/>
    <property type="match status" value="1"/>
</dbReference>
<dbReference type="GeneID" id="86832210"/>
<accession>A0A8I0P8S3</accession>
<organism evidence="4 5">
    <name type="scientific">Streptomyces stelliscabiei</name>
    <dbReference type="NCBI Taxonomy" id="146820"/>
    <lineage>
        <taxon>Bacteria</taxon>
        <taxon>Bacillati</taxon>
        <taxon>Actinomycetota</taxon>
        <taxon>Actinomycetes</taxon>
        <taxon>Kitasatosporales</taxon>
        <taxon>Streptomycetaceae</taxon>
        <taxon>Streptomyces</taxon>
    </lineage>
</organism>
<dbReference type="GO" id="GO:0046872">
    <property type="term" value="F:metal ion binding"/>
    <property type="evidence" value="ECO:0007669"/>
    <property type="project" value="UniProtKB-KW"/>
</dbReference>
<name>A0A8I0P8S3_9ACTN</name>
<dbReference type="InterPro" id="IPR036663">
    <property type="entry name" value="Fumarylacetoacetase_C_sf"/>
</dbReference>
<dbReference type="InterPro" id="IPR011234">
    <property type="entry name" value="Fumarylacetoacetase-like_C"/>
</dbReference>
<dbReference type="AlphaFoldDB" id="A0A8I0P8S3"/>
<keyword evidence="5" id="KW-1185">Reference proteome</keyword>
<evidence type="ECO:0000259" key="3">
    <source>
        <dbReference type="Pfam" id="PF01557"/>
    </source>
</evidence>
<dbReference type="Gene3D" id="3.90.850.10">
    <property type="entry name" value="Fumarylacetoacetase-like, C-terminal domain"/>
    <property type="match status" value="1"/>
</dbReference>
<keyword evidence="4" id="KW-0378">Hydrolase</keyword>
<evidence type="ECO:0000313" key="5">
    <source>
        <dbReference type="Proteomes" id="UP000629287"/>
    </source>
</evidence>
<dbReference type="Pfam" id="PF01557">
    <property type="entry name" value="FAA_hydrolase"/>
    <property type="match status" value="1"/>
</dbReference>
<dbReference type="SUPFAM" id="SSF56529">
    <property type="entry name" value="FAH"/>
    <property type="match status" value="1"/>
</dbReference>
<protein>
    <submittedName>
        <fullName evidence="4">Acylpyruvate hydrolase</fullName>
        <ecNumber evidence="4">3.7.1.5</ecNumber>
    </submittedName>
</protein>
<dbReference type="Proteomes" id="UP000629287">
    <property type="component" value="Unassembled WGS sequence"/>
</dbReference>
<reference evidence="4 5" key="1">
    <citation type="submission" date="2020-10" db="EMBL/GenBank/DDBJ databases">
        <title>Sequencing the genomes of 1000 actinobacteria strains.</title>
        <authorList>
            <person name="Klenk H.-P."/>
        </authorList>
    </citation>
    <scope>NUCLEOTIDE SEQUENCE [LARGE SCALE GENOMIC DNA]</scope>
    <source>
        <strain evidence="4 5">DSM 41803</strain>
    </source>
</reference>
<sequence>MKLSTVRLGQGRTAAARLQKKHCVVLPYPDVGALVASGADWREPAAEETGERRRLDDISYAPLITRPSKIVRVGPNYAARVRETGTSFPTVPVFSVRQGGQGVAGARDAICLSAEGRDVDWGVELGLVIGCRTREVTARTALRHVAGYTVVNGVAARSDSGSAPASGLSTDVTLVGPAMVTTDDVPTGGRGLTMSCVIDGRVRQKANTSQLIFDVATVIAHVSTVVTLLPGDLITTGRPAGPGTGREPEVLLYPGVDMVTEIKGVGELRNSVVRSGSQ</sequence>
<evidence type="ECO:0000256" key="1">
    <source>
        <dbReference type="ARBA" id="ARBA00010211"/>
    </source>
</evidence>
<dbReference type="GeneID" id="24314099"/>
<keyword evidence="2" id="KW-0479">Metal-binding</keyword>
<evidence type="ECO:0000313" key="4">
    <source>
        <dbReference type="EMBL" id="MBE1601603.1"/>
    </source>
</evidence>
<evidence type="ECO:0000256" key="2">
    <source>
        <dbReference type="ARBA" id="ARBA00022723"/>
    </source>
</evidence>
<proteinExistence type="inferred from homology"/>
<dbReference type="PANTHER" id="PTHR42796:SF4">
    <property type="entry name" value="FUMARYLACETOACETATE HYDROLASE DOMAIN-CONTAINING PROTEIN 2A"/>
    <property type="match status" value="1"/>
</dbReference>
<dbReference type="EC" id="3.7.1.5" evidence="4"/>
<comment type="caution">
    <text evidence="4">The sequence shown here is derived from an EMBL/GenBank/DDBJ whole genome shotgun (WGS) entry which is preliminary data.</text>
</comment>
<dbReference type="RefSeq" id="WP_012999320.1">
    <property type="nucleotide sequence ID" value="NZ_JADBGF010000001.1"/>
</dbReference>
<dbReference type="EMBL" id="JADBGF010000001">
    <property type="protein sequence ID" value="MBE1601603.1"/>
    <property type="molecule type" value="Genomic_DNA"/>
</dbReference>
<dbReference type="OrthoDB" id="9805307at2"/>
<dbReference type="InterPro" id="IPR051121">
    <property type="entry name" value="FAH"/>
</dbReference>